<feature type="compositionally biased region" description="Basic and acidic residues" evidence="1">
    <location>
        <begin position="27"/>
        <end position="43"/>
    </location>
</feature>
<proteinExistence type="predicted"/>
<feature type="region of interest" description="Disordered" evidence="1">
    <location>
        <begin position="1"/>
        <end position="77"/>
    </location>
</feature>
<dbReference type="AlphaFoldDB" id="A0A1I7UEJ8"/>
<name>A0A1I7UEJ8_9PELO</name>
<protein>
    <submittedName>
        <fullName evidence="3">Uncharacterized protein</fullName>
    </submittedName>
</protein>
<dbReference type="Proteomes" id="UP000095282">
    <property type="component" value="Unplaced"/>
</dbReference>
<dbReference type="WBParaSite" id="Csp11.Scaffold629.g8527.t1">
    <property type="protein sequence ID" value="Csp11.Scaffold629.g8527.t1"/>
    <property type="gene ID" value="Csp11.Scaffold629.g8527"/>
</dbReference>
<evidence type="ECO:0000313" key="3">
    <source>
        <dbReference type="WBParaSite" id="Csp11.Scaffold629.g8527.t1"/>
    </source>
</evidence>
<sequence length="77" mass="8741">MCAKTKKSKNDTVPPVTPPQANTPLPLDRRPMVIEREDRDSTRTKAGNRNQKSSKEPDSTVGGRIENRRLSDRFSYI</sequence>
<reference evidence="3" key="1">
    <citation type="submission" date="2016-11" db="UniProtKB">
        <authorList>
            <consortium name="WormBaseParasite"/>
        </authorList>
    </citation>
    <scope>IDENTIFICATION</scope>
</reference>
<accession>A0A1I7UEJ8</accession>
<evidence type="ECO:0000256" key="1">
    <source>
        <dbReference type="SAM" id="MobiDB-lite"/>
    </source>
</evidence>
<keyword evidence="2" id="KW-1185">Reference proteome</keyword>
<organism evidence="2 3">
    <name type="scientific">Caenorhabditis tropicalis</name>
    <dbReference type="NCBI Taxonomy" id="1561998"/>
    <lineage>
        <taxon>Eukaryota</taxon>
        <taxon>Metazoa</taxon>
        <taxon>Ecdysozoa</taxon>
        <taxon>Nematoda</taxon>
        <taxon>Chromadorea</taxon>
        <taxon>Rhabditida</taxon>
        <taxon>Rhabditina</taxon>
        <taxon>Rhabditomorpha</taxon>
        <taxon>Rhabditoidea</taxon>
        <taxon>Rhabditidae</taxon>
        <taxon>Peloderinae</taxon>
        <taxon>Caenorhabditis</taxon>
    </lineage>
</organism>
<evidence type="ECO:0000313" key="2">
    <source>
        <dbReference type="Proteomes" id="UP000095282"/>
    </source>
</evidence>
<feature type="compositionally biased region" description="Basic and acidic residues" evidence="1">
    <location>
        <begin position="65"/>
        <end position="77"/>
    </location>
</feature>